<evidence type="ECO:0000313" key="1">
    <source>
        <dbReference type="EMBL" id="CAB5508141.1"/>
    </source>
</evidence>
<gene>
    <name evidence="1" type="ORF">AZO1586I_2416</name>
</gene>
<organism evidence="1 2">
    <name type="scientific">Bathymodiolus thermophilus thioautotrophic gill symbiont</name>
    <dbReference type="NCBI Taxonomy" id="2360"/>
    <lineage>
        <taxon>Bacteria</taxon>
        <taxon>Pseudomonadati</taxon>
        <taxon>Pseudomonadota</taxon>
        <taxon>Gammaproteobacteria</taxon>
        <taxon>sulfur-oxidizing symbionts</taxon>
    </lineage>
</organism>
<accession>A0ABN7GE97</accession>
<comment type="caution">
    <text evidence="1">The sequence shown here is derived from an EMBL/GenBank/DDBJ whole genome shotgun (WGS) entry which is preliminary data.</text>
</comment>
<keyword evidence="2" id="KW-1185">Reference proteome</keyword>
<sequence length="59" mass="6766">VNKRTKKWIPVTFGASSLPSFKENVYRGIRYIQKEITPAQFFTNESDMGTGLDPTNKQE</sequence>
<evidence type="ECO:0000313" key="2">
    <source>
        <dbReference type="Proteomes" id="UP000626656"/>
    </source>
</evidence>
<feature type="non-terminal residue" evidence="1">
    <location>
        <position position="1"/>
    </location>
</feature>
<name>A0ABN7GE97_9GAMM</name>
<dbReference type="EMBL" id="CAHJWF010000541">
    <property type="protein sequence ID" value="CAB5508141.1"/>
    <property type="molecule type" value="Genomic_DNA"/>
</dbReference>
<dbReference type="Proteomes" id="UP000626656">
    <property type="component" value="Unassembled WGS sequence"/>
</dbReference>
<protein>
    <submittedName>
        <fullName evidence="1">Uncharacterized protein</fullName>
    </submittedName>
</protein>
<proteinExistence type="predicted"/>
<reference evidence="1 2" key="1">
    <citation type="submission" date="2020-05" db="EMBL/GenBank/DDBJ databases">
        <authorList>
            <person name="Petersen J."/>
            <person name="Sayavedra L."/>
        </authorList>
    </citation>
    <scope>NUCLEOTIDE SEQUENCE [LARGE SCALE GENOMIC DNA]</scope>
    <source>
        <strain evidence="1">B azoricus SOX ET2 1586I</strain>
    </source>
</reference>